<organism evidence="2">
    <name type="scientific">freshwater metagenome</name>
    <dbReference type="NCBI Taxonomy" id="449393"/>
    <lineage>
        <taxon>unclassified sequences</taxon>
        <taxon>metagenomes</taxon>
        <taxon>ecological metagenomes</taxon>
    </lineage>
</organism>
<gene>
    <name evidence="2" type="ORF">UFOPK3773_01158</name>
</gene>
<evidence type="ECO:0000313" key="2">
    <source>
        <dbReference type="EMBL" id="CAB4946500.1"/>
    </source>
</evidence>
<protein>
    <submittedName>
        <fullName evidence="2">Unannotated protein</fullName>
    </submittedName>
</protein>
<sequence>MVDDQGDVQRYLSDFNVGETFRGPVTTLTDEHFRSFALLTGDDHPIHYDEAYAAAHPLGKRVAHGLLLMSLTAVGATSLASQIHESLLAFAGQSCRFLSAATVGDTVWPEFEVHEIVEKSGNRGLLKLRVRLVCETGVLLDGEHVYLMLMEPSD</sequence>
<dbReference type="PANTHER" id="PTHR43437">
    <property type="entry name" value="HYDROXYACYL-THIOESTER DEHYDRATASE TYPE 2, MITOCHONDRIAL-RELATED"/>
    <property type="match status" value="1"/>
</dbReference>
<name>A0A6J7JS63_9ZZZZ</name>
<dbReference type="InterPro" id="IPR050965">
    <property type="entry name" value="UPF0336/Enoyl-CoA_hydratase"/>
</dbReference>
<proteinExistence type="predicted"/>
<evidence type="ECO:0000259" key="1">
    <source>
        <dbReference type="Pfam" id="PF01575"/>
    </source>
</evidence>
<dbReference type="AlphaFoldDB" id="A0A6J7JS63"/>
<dbReference type="Pfam" id="PF01575">
    <property type="entry name" value="MaoC_dehydratas"/>
    <property type="match status" value="1"/>
</dbReference>
<dbReference type="InterPro" id="IPR029069">
    <property type="entry name" value="HotDog_dom_sf"/>
</dbReference>
<dbReference type="GO" id="GO:0019171">
    <property type="term" value="F:(3R)-hydroxyacyl-[acyl-carrier-protein] dehydratase activity"/>
    <property type="evidence" value="ECO:0007669"/>
    <property type="project" value="TreeGrafter"/>
</dbReference>
<dbReference type="Gene3D" id="3.10.129.10">
    <property type="entry name" value="Hotdog Thioesterase"/>
    <property type="match status" value="1"/>
</dbReference>
<dbReference type="InterPro" id="IPR002539">
    <property type="entry name" value="MaoC-like_dom"/>
</dbReference>
<dbReference type="EMBL" id="CAFBNF010000125">
    <property type="protein sequence ID" value="CAB4946500.1"/>
    <property type="molecule type" value="Genomic_DNA"/>
</dbReference>
<feature type="domain" description="MaoC-like" evidence="1">
    <location>
        <begin position="18"/>
        <end position="117"/>
    </location>
</feature>
<dbReference type="GO" id="GO:0006633">
    <property type="term" value="P:fatty acid biosynthetic process"/>
    <property type="evidence" value="ECO:0007669"/>
    <property type="project" value="TreeGrafter"/>
</dbReference>
<accession>A0A6J7JS63</accession>
<reference evidence="2" key="1">
    <citation type="submission" date="2020-05" db="EMBL/GenBank/DDBJ databases">
        <authorList>
            <person name="Chiriac C."/>
            <person name="Salcher M."/>
            <person name="Ghai R."/>
            <person name="Kavagutti S V."/>
        </authorList>
    </citation>
    <scope>NUCLEOTIDE SEQUENCE</scope>
</reference>
<dbReference type="SUPFAM" id="SSF54637">
    <property type="entry name" value="Thioesterase/thiol ester dehydrase-isomerase"/>
    <property type="match status" value="1"/>
</dbReference>
<dbReference type="PANTHER" id="PTHR43437:SF3">
    <property type="entry name" value="HYDROXYACYL-THIOESTER DEHYDRATASE TYPE 2, MITOCHONDRIAL"/>
    <property type="match status" value="1"/>
</dbReference>